<feature type="transmembrane region" description="Helical" evidence="1">
    <location>
        <begin position="82"/>
        <end position="102"/>
    </location>
</feature>
<dbReference type="OrthoDB" id="5172420at2"/>
<dbReference type="Proteomes" id="UP000295680">
    <property type="component" value="Unassembled WGS sequence"/>
</dbReference>
<keyword evidence="1" id="KW-1133">Transmembrane helix</keyword>
<feature type="transmembrane region" description="Helical" evidence="1">
    <location>
        <begin position="487"/>
        <end position="508"/>
    </location>
</feature>
<accession>A0A4R2JDV0</accession>
<name>A0A4R2JDV0_9PSEU</name>
<protein>
    <submittedName>
        <fullName evidence="2">Putative membrane protein DUF2339</fullName>
    </submittedName>
</protein>
<organism evidence="2 3">
    <name type="scientific">Actinocrispum wychmicini</name>
    <dbReference type="NCBI Taxonomy" id="1213861"/>
    <lineage>
        <taxon>Bacteria</taxon>
        <taxon>Bacillati</taxon>
        <taxon>Actinomycetota</taxon>
        <taxon>Actinomycetes</taxon>
        <taxon>Pseudonocardiales</taxon>
        <taxon>Pseudonocardiaceae</taxon>
        <taxon>Actinocrispum</taxon>
    </lineage>
</organism>
<evidence type="ECO:0000256" key="1">
    <source>
        <dbReference type="SAM" id="Phobius"/>
    </source>
</evidence>
<feature type="transmembrane region" description="Helical" evidence="1">
    <location>
        <begin position="265"/>
        <end position="284"/>
    </location>
</feature>
<feature type="transmembrane region" description="Helical" evidence="1">
    <location>
        <begin position="193"/>
        <end position="210"/>
    </location>
</feature>
<feature type="transmembrane region" description="Helical" evidence="1">
    <location>
        <begin position="319"/>
        <end position="336"/>
    </location>
</feature>
<feature type="transmembrane region" description="Helical" evidence="1">
    <location>
        <begin position="515"/>
        <end position="533"/>
    </location>
</feature>
<feature type="transmembrane region" description="Helical" evidence="1">
    <location>
        <begin position="114"/>
        <end position="132"/>
    </location>
</feature>
<sequence length="569" mass="58202">MDALHRLADEVAQLGRRLELISAELRSYTQDELTRPIARPTPVTYPAPPPVLPPPGYQAYVPPPRGPSLMERLGRDGAGSRLLAWVGGVVTLLGVVLLLVLAVQRGWLGPPGRVLGGAVLGAALVGSGLWAYRSPYGRSGAFALAATGVAALYLDTIAATTLFHYLPEWGGLVVGLAVAVGGLLLAARWDSPMLGTAVVIGCAALAPFITEGFTPELVTFLLMLQIATTPVQLRKTWPSVALVGGSAPLVASMITTARTHVVDPLPSAFVALAALVVGAVLAVISSRRGGNDQVALGLLVWAAAPVLFSALFLPKWQAVAVAGAAAAVMLCVWVITPMKNAAAIGTLVSAFQATATAFDGSARSVALMGAAVLLAVLALALRDQPTLWGAVGFGAAGAALAFVKDVPPTFLVVEPTSAPSGLVASLFSSLLVVAVAVALPWVATAMGVLEPASKALAPWLFAGAAALYGAAGFVLSAALLIEPDRSGFLLGHVVITVSWTVAALMLLLKGIAVRALRVVGLVLVGAAVLKLVLFDLSALDGMARVAAFLCAGLILLAAGTRYARLVSRL</sequence>
<feature type="transmembrane region" description="Helical" evidence="1">
    <location>
        <begin position="386"/>
        <end position="403"/>
    </location>
</feature>
<keyword evidence="1" id="KW-0812">Transmembrane</keyword>
<keyword evidence="1" id="KW-0472">Membrane</keyword>
<gene>
    <name evidence="2" type="ORF">EV192_108304</name>
</gene>
<feature type="transmembrane region" description="Helical" evidence="1">
    <location>
        <begin position="456"/>
        <end position="481"/>
    </location>
</feature>
<feature type="transmembrane region" description="Helical" evidence="1">
    <location>
        <begin position="169"/>
        <end position="186"/>
    </location>
</feature>
<evidence type="ECO:0000313" key="3">
    <source>
        <dbReference type="Proteomes" id="UP000295680"/>
    </source>
</evidence>
<proteinExistence type="predicted"/>
<dbReference type="InterPro" id="IPR019286">
    <property type="entry name" value="DUF2339_TM"/>
</dbReference>
<dbReference type="EMBL" id="SLWS01000008">
    <property type="protein sequence ID" value="TCO55016.1"/>
    <property type="molecule type" value="Genomic_DNA"/>
</dbReference>
<dbReference type="PANTHER" id="PTHR38434:SF1">
    <property type="entry name" value="BLL2549 PROTEIN"/>
    <property type="match status" value="1"/>
</dbReference>
<feature type="transmembrane region" description="Helical" evidence="1">
    <location>
        <begin position="141"/>
        <end position="163"/>
    </location>
</feature>
<feature type="transmembrane region" description="Helical" evidence="1">
    <location>
        <begin position="364"/>
        <end position="381"/>
    </location>
</feature>
<dbReference type="PANTHER" id="PTHR38434">
    <property type="entry name" value="BLL2549 PROTEIN"/>
    <property type="match status" value="1"/>
</dbReference>
<dbReference type="Pfam" id="PF10101">
    <property type="entry name" value="DUF2339"/>
    <property type="match status" value="2"/>
</dbReference>
<feature type="transmembrane region" description="Helical" evidence="1">
    <location>
        <begin position="545"/>
        <end position="563"/>
    </location>
</feature>
<reference evidence="2 3" key="1">
    <citation type="submission" date="2019-03" db="EMBL/GenBank/DDBJ databases">
        <title>Genomic Encyclopedia of Type Strains, Phase IV (KMG-IV): sequencing the most valuable type-strain genomes for metagenomic binning, comparative biology and taxonomic classification.</title>
        <authorList>
            <person name="Goeker M."/>
        </authorList>
    </citation>
    <scope>NUCLEOTIDE SEQUENCE [LARGE SCALE GENOMIC DNA]</scope>
    <source>
        <strain evidence="2 3">DSM 45934</strain>
    </source>
</reference>
<evidence type="ECO:0000313" key="2">
    <source>
        <dbReference type="EMBL" id="TCO55016.1"/>
    </source>
</evidence>
<dbReference type="RefSeq" id="WP_132122785.1">
    <property type="nucleotide sequence ID" value="NZ_SLWS01000008.1"/>
</dbReference>
<comment type="caution">
    <text evidence="2">The sequence shown here is derived from an EMBL/GenBank/DDBJ whole genome shotgun (WGS) entry which is preliminary data.</text>
</comment>
<keyword evidence="3" id="KW-1185">Reference proteome</keyword>
<dbReference type="AlphaFoldDB" id="A0A4R2JDV0"/>
<feature type="transmembrane region" description="Helical" evidence="1">
    <location>
        <begin position="296"/>
        <end position="313"/>
    </location>
</feature>
<feature type="transmembrane region" description="Helical" evidence="1">
    <location>
        <begin position="423"/>
        <end position="449"/>
    </location>
</feature>